<reference evidence="3" key="1">
    <citation type="submission" date="2021-11" db="EMBL/GenBank/DDBJ databases">
        <title>Purpureocillium_takamizusanense_genome.</title>
        <authorList>
            <person name="Nguyen N.-H."/>
        </authorList>
    </citation>
    <scope>NUCLEOTIDE SEQUENCE</scope>
    <source>
        <strain evidence="3">PT3</strain>
    </source>
</reference>
<feature type="region of interest" description="Disordered" evidence="1">
    <location>
        <begin position="1"/>
        <end position="81"/>
    </location>
</feature>
<feature type="compositionally biased region" description="Polar residues" evidence="1">
    <location>
        <begin position="70"/>
        <end position="81"/>
    </location>
</feature>
<feature type="region of interest" description="Disordered" evidence="1">
    <location>
        <begin position="382"/>
        <end position="527"/>
    </location>
</feature>
<feature type="compositionally biased region" description="Polar residues" evidence="1">
    <location>
        <begin position="468"/>
        <end position="483"/>
    </location>
</feature>
<evidence type="ECO:0000313" key="4">
    <source>
        <dbReference type="Proteomes" id="UP000829364"/>
    </source>
</evidence>
<feature type="compositionally biased region" description="Polar residues" evidence="1">
    <location>
        <begin position="250"/>
        <end position="259"/>
    </location>
</feature>
<evidence type="ECO:0000259" key="2">
    <source>
        <dbReference type="Pfam" id="PF08550"/>
    </source>
</evidence>
<feature type="compositionally biased region" description="Basic residues" evidence="1">
    <location>
        <begin position="409"/>
        <end position="426"/>
    </location>
</feature>
<evidence type="ECO:0000313" key="3">
    <source>
        <dbReference type="EMBL" id="UNI15126.1"/>
    </source>
</evidence>
<dbReference type="GeneID" id="72063654"/>
<keyword evidence="4" id="KW-1185">Reference proteome</keyword>
<feature type="compositionally biased region" description="Polar residues" evidence="1">
    <location>
        <begin position="341"/>
        <end position="359"/>
    </location>
</feature>
<dbReference type="InterPro" id="IPR013860">
    <property type="entry name" value="AreA_GATA"/>
</dbReference>
<accession>A0A9Q8V830</accession>
<dbReference type="PANTHER" id="PTHR28051">
    <property type="entry name" value="PROTEIN MTL1-RELATED"/>
    <property type="match status" value="1"/>
</dbReference>
<evidence type="ECO:0000256" key="1">
    <source>
        <dbReference type="SAM" id="MobiDB-lite"/>
    </source>
</evidence>
<proteinExistence type="predicted"/>
<protein>
    <submittedName>
        <fullName evidence="3">Protein phosphatase regulator</fullName>
    </submittedName>
</protein>
<sequence>MAAVLTSEYSNHFISSSMRRSQSQSNLVAAPASYRQPNPNIHSQYAMPSKSYAESDHSSAPSSPPPVIQAESTDISFSSTPASNLSIASEYDEALAFDETSDDHFNPPLLSQDKFFLPPTIQHDDNLEPPPSPKTGDSYTVSPAEPDTSGVASGPDTPECPEHAEDDSAVSSKPSRQVDYLSHEWKEEDIWSSWRYIISKRDEFPNSKRLENASWRTWMKAKNKLKTISPEELNWLKDCDVTWLYGPLQSGSNRLNPTQTEPSSSTLSKSESLVNLNKKPILKKRSMSELMLQRSITAASLLKQATAAVQAQETRKSALRPNISRANTDCYVTYPLSTRRLSQGNNSSVAQSTDSSGMSSPFPERKHIHFNEQVEQCIAVEVKGDEDDDVDMDRYDEGSDSDDGGVMMKRVKAKKRGPSSKRKTKKVVQPEGKTIAKLPSTTLKYREDTPELDSAMKHSTGVYRSPILSPSSSQETLRPTKQPSDFYFGEEDDDMEDAPDASAFGWRSPPGNGLSRSTSTGSLCDEPVGMRRTPSGMFMPCEEGDPSAGDGILGRVIDTVNTARDIAHVIWNVGWRK</sequence>
<dbReference type="GO" id="GO:0007039">
    <property type="term" value="P:protein catabolic process in the vacuole"/>
    <property type="evidence" value="ECO:0007669"/>
    <property type="project" value="TreeGrafter"/>
</dbReference>
<dbReference type="AlphaFoldDB" id="A0A9Q8V830"/>
<feature type="compositionally biased region" description="Acidic residues" evidence="1">
    <location>
        <begin position="488"/>
        <end position="499"/>
    </location>
</feature>
<dbReference type="Proteomes" id="UP000829364">
    <property type="component" value="Chromosome 1"/>
</dbReference>
<feature type="region of interest" description="Disordered" evidence="1">
    <location>
        <begin position="100"/>
        <end position="175"/>
    </location>
</feature>
<organism evidence="3 4">
    <name type="scientific">Purpureocillium takamizusanense</name>
    <dbReference type="NCBI Taxonomy" id="2060973"/>
    <lineage>
        <taxon>Eukaryota</taxon>
        <taxon>Fungi</taxon>
        <taxon>Dikarya</taxon>
        <taxon>Ascomycota</taxon>
        <taxon>Pezizomycotina</taxon>
        <taxon>Sordariomycetes</taxon>
        <taxon>Hypocreomycetidae</taxon>
        <taxon>Hypocreales</taxon>
        <taxon>Ophiocordycipitaceae</taxon>
        <taxon>Purpureocillium</taxon>
    </lineage>
</organism>
<dbReference type="EMBL" id="CP086354">
    <property type="protein sequence ID" value="UNI15126.1"/>
    <property type="molecule type" value="Genomic_DNA"/>
</dbReference>
<name>A0A9Q8V830_9HYPO</name>
<dbReference type="Pfam" id="PF08550">
    <property type="entry name" value="GATA_AreA"/>
    <property type="match status" value="1"/>
</dbReference>
<feature type="domain" description="Nitrogen regulatory protein areA GATA-like" evidence="2">
    <location>
        <begin position="193"/>
        <end position="220"/>
    </location>
</feature>
<dbReference type="PANTHER" id="PTHR28051:SF1">
    <property type="entry name" value="PROTEIN MTL1-RELATED"/>
    <property type="match status" value="1"/>
</dbReference>
<feature type="region of interest" description="Disordered" evidence="1">
    <location>
        <begin position="341"/>
        <end position="364"/>
    </location>
</feature>
<dbReference type="GO" id="GO:0042149">
    <property type="term" value="P:cellular response to glucose starvation"/>
    <property type="evidence" value="ECO:0007669"/>
    <property type="project" value="TreeGrafter"/>
</dbReference>
<feature type="compositionally biased region" description="Low complexity" evidence="1">
    <location>
        <begin position="260"/>
        <end position="270"/>
    </location>
</feature>
<feature type="region of interest" description="Disordered" evidence="1">
    <location>
        <begin position="250"/>
        <end position="270"/>
    </location>
</feature>
<dbReference type="OrthoDB" id="5563539at2759"/>
<dbReference type="GO" id="GO:0005773">
    <property type="term" value="C:vacuole"/>
    <property type="evidence" value="ECO:0007669"/>
    <property type="project" value="GOC"/>
</dbReference>
<dbReference type="InterPro" id="IPR052292">
    <property type="entry name" value="Glucose_repression_reg"/>
</dbReference>
<gene>
    <name evidence="3" type="primary">REG1_1</name>
    <name evidence="3" type="ORF">JDV02_001692</name>
</gene>
<dbReference type="RefSeq" id="XP_047838607.1">
    <property type="nucleotide sequence ID" value="XM_047982641.1"/>
</dbReference>
<dbReference type="KEGG" id="ptkz:JDV02_001692"/>
<feature type="compositionally biased region" description="Low complexity" evidence="1">
    <location>
        <begin position="15"/>
        <end position="25"/>
    </location>
</feature>